<keyword evidence="1" id="KW-0238">DNA-binding</keyword>
<evidence type="ECO:0000259" key="2">
    <source>
        <dbReference type="PROSITE" id="PS50043"/>
    </source>
</evidence>
<sequence length="208" mass="24330">MSSMKCISICVEDYDSFFAQGMFSLIEEFFLLQGMRVYPKKLLPGHTLPDVIFSSSLSHIPWCRLLAARCQSVCPVLFLIENGPVRRAYNPSELCSQSYVRRNDSISVIIKRFKHVWFDRRKRLGQNSTVCQTCHKNRLTSREIEVLRLLYKQVTVSQMAQVMGVSPKTVYCFKINAMHKLGLKNRRHLYDWLNNEMSREIFKIDSLH</sequence>
<evidence type="ECO:0000313" key="4">
    <source>
        <dbReference type="Proteomes" id="UP000381260"/>
    </source>
</evidence>
<evidence type="ECO:0000313" key="3">
    <source>
        <dbReference type="EMBL" id="QGH62017.1"/>
    </source>
</evidence>
<dbReference type="GO" id="GO:0003677">
    <property type="term" value="F:DNA binding"/>
    <property type="evidence" value="ECO:0007669"/>
    <property type="project" value="UniProtKB-KW"/>
</dbReference>
<reference evidence="3 4" key="1">
    <citation type="submission" date="2019-11" db="EMBL/GenBank/DDBJ databases">
        <title>The Phosphoenolpyruvate Phosphotransferase System Regulates Serratia proteamaculans 336X Biofilm Formation and Wheat Roots colonization.</title>
        <authorList>
            <person name="Liu F."/>
        </authorList>
    </citation>
    <scope>NUCLEOTIDE SEQUENCE [LARGE SCALE GENOMIC DNA]</scope>
    <source>
        <strain evidence="3 4">336X</strain>
    </source>
</reference>
<organism evidence="3 4">
    <name type="scientific">Serratia proteamaculans</name>
    <dbReference type="NCBI Taxonomy" id="28151"/>
    <lineage>
        <taxon>Bacteria</taxon>
        <taxon>Pseudomonadati</taxon>
        <taxon>Pseudomonadota</taxon>
        <taxon>Gammaproteobacteria</taxon>
        <taxon>Enterobacterales</taxon>
        <taxon>Yersiniaceae</taxon>
        <taxon>Serratia</taxon>
    </lineage>
</organism>
<feature type="domain" description="HTH luxR-type" evidence="2">
    <location>
        <begin position="132"/>
        <end position="197"/>
    </location>
</feature>
<dbReference type="InterPro" id="IPR016032">
    <property type="entry name" value="Sig_transdc_resp-reg_C-effctor"/>
</dbReference>
<protein>
    <recommendedName>
        <fullName evidence="2">HTH luxR-type domain-containing protein</fullName>
    </recommendedName>
</protein>
<dbReference type="CDD" id="cd06170">
    <property type="entry name" value="LuxR_C_like"/>
    <property type="match status" value="1"/>
</dbReference>
<accession>A0A5Q2V957</accession>
<dbReference type="Gene3D" id="1.10.10.10">
    <property type="entry name" value="Winged helix-like DNA-binding domain superfamily/Winged helix DNA-binding domain"/>
    <property type="match status" value="1"/>
</dbReference>
<name>A0A5Q2V957_SERPR</name>
<dbReference type="SUPFAM" id="SSF46894">
    <property type="entry name" value="C-terminal effector domain of the bipartite response regulators"/>
    <property type="match status" value="1"/>
</dbReference>
<dbReference type="Pfam" id="PF00196">
    <property type="entry name" value="GerE"/>
    <property type="match status" value="1"/>
</dbReference>
<dbReference type="SMART" id="SM00421">
    <property type="entry name" value="HTH_LUXR"/>
    <property type="match status" value="1"/>
</dbReference>
<evidence type="ECO:0000256" key="1">
    <source>
        <dbReference type="ARBA" id="ARBA00023125"/>
    </source>
</evidence>
<gene>
    <name evidence="3" type="ORF">GHV41_14805</name>
</gene>
<dbReference type="InterPro" id="IPR000792">
    <property type="entry name" value="Tscrpt_reg_LuxR_C"/>
</dbReference>
<dbReference type="EMBL" id="CP045913">
    <property type="protein sequence ID" value="QGH62017.1"/>
    <property type="molecule type" value="Genomic_DNA"/>
</dbReference>
<dbReference type="Proteomes" id="UP000381260">
    <property type="component" value="Chromosome"/>
</dbReference>
<dbReference type="GO" id="GO:0006355">
    <property type="term" value="P:regulation of DNA-templated transcription"/>
    <property type="evidence" value="ECO:0007669"/>
    <property type="project" value="InterPro"/>
</dbReference>
<proteinExistence type="predicted"/>
<dbReference type="AlphaFoldDB" id="A0A5Q2V957"/>
<dbReference type="PROSITE" id="PS50043">
    <property type="entry name" value="HTH_LUXR_2"/>
    <property type="match status" value="1"/>
</dbReference>
<dbReference type="InterPro" id="IPR036388">
    <property type="entry name" value="WH-like_DNA-bd_sf"/>
</dbReference>